<evidence type="ECO:0000313" key="1">
    <source>
        <dbReference type="EMBL" id="SNS07344.1"/>
    </source>
</evidence>
<sequence length="82" mass="8914">MAEFHDADDALEHLLLSAEKGQSEQIIDQLIEEGLARDVLRRLAASAGGLLLFQSMRVGTSYAEVVRMTVDEVRKTPLSSGG</sequence>
<name>A0A239BJZ4_9ACTN</name>
<dbReference type="AlphaFoldDB" id="A0A239BJZ4"/>
<accession>A0A239BJZ4</accession>
<dbReference type="RefSeq" id="WP_089295457.1">
    <property type="nucleotide sequence ID" value="NZ_BOMU01000060.1"/>
</dbReference>
<dbReference type="EMBL" id="FZNR01000009">
    <property type="protein sequence ID" value="SNS07344.1"/>
    <property type="molecule type" value="Genomic_DNA"/>
</dbReference>
<evidence type="ECO:0000313" key="2">
    <source>
        <dbReference type="Proteomes" id="UP000198415"/>
    </source>
</evidence>
<dbReference type="Proteomes" id="UP000198415">
    <property type="component" value="Unassembled WGS sequence"/>
</dbReference>
<protein>
    <submittedName>
        <fullName evidence="1">Uncharacterized protein</fullName>
    </submittedName>
</protein>
<proteinExistence type="predicted"/>
<reference evidence="1 2" key="1">
    <citation type="submission" date="2017-06" db="EMBL/GenBank/DDBJ databases">
        <authorList>
            <person name="Kim H.J."/>
            <person name="Triplett B.A."/>
        </authorList>
    </citation>
    <scope>NUCLEOTIDE SEQUENCE [LARGE SCALE GENOMIC DNA]</scope>
    <source>
        <strain evidence="1 2">DSM 43151</strain>
    </source>
</reference>
<keyword evidence="2" id="KW-1185">Reference proteome</keyword>
<organism evidence="1 2">
    <name type="scientific">Actinoplanes regularis</name>
    <dbReference type="NCBI Taxonomy" id="52697"/>
    <lineage>
        <taxon>Bacteria</taxon>
        <taxon>Bacillati</taxon>
        <taxon>Actinomycetota</taxon>
        <taxon>Actinomycetes</taxon>
        <taxon>Micromonosporales</taxon>
        <taxon>Micromonosporaceae</taxon>
        <taxon>Actinoplanes</taxon>
    </lineage>
</organism>
<gene>
    <name evidence="1" type="ORF">SAMN06264365_109223</name>
</gene>